<dbReference type="GO" id="GO:0004190">
    <property type="term" value="F:aspartic-type endopeptidase activity"/>
    <property type="evidence" value="ECO:0007669"/>
    <property type="project" value="UniProtKB-KW"/>
</dbReference>
<dbReference type="InterPro" id="IPR057670">
    <property type="entry name" value="SH3_retrovirus"/>
</dbReference>
<dbReference type="CDD" id="cd09272">
    <property type="entry name" value="RNase_HI_RT_Ty1"/>
    <property type="match status" value="1"/>
</dbReference>
<dbReference type="PANTHER" id="PTHR42648:SF26">
    <property type="entry name" value="INTEGRASE CATALYTIC DOMAIN-CONTAINING PROTEIN"/>
    <property type="match status" value="1"/>
</dbReference>
<dbReference type="InterPro" id="IPR001584">
    <property type="entry name" value="Integrase_cat-core"/>
</dbReference>
<name>A5BN62_VITVI</name>
<feature type="domain" description="Integrase catalytic" evidence="6">
    <location>
        <begin position="1302"/>
        <end position="1413"/>
    </location>
</feature>
<dbReference type="GO" id="GO:0006508">
    <property type="term" value="P:proteolysis"/>
    <property type="evidence" value="ECO:0007669"/>
    <property type="project" value="UniProtKB-KW"/>
</dbReference>
<dbReference type="SUPFAM" id="SSF56672">
    <property type="entry name" value="DNA/RNA polymerases"/>
    <property type="match status" value="2"/>
</dbReference>
<dbReference type="GO" id="GO:0003676">
    <property type="term" value="F:nucleic acid binding"/>
    <property type="evidence" value="ECO:0007669"/>
    <property type="project" value="InterPro"/>
</dbReference>
<proteinExistence type="predicted"/>
<dbReference type="Pfam" id="PF25597">
    <property type="entry name" value="SH3_retrovirus"/>
    <property type="match status" value="1"/>
</dbReference>
<reference evidence="7" key="1">
    <citation type="journal article" date="2007" name="PLoS ONE">
        <title>The first genome sequence of an elite grapevine cultivar (Pinot noir Vitis vinifera L.): coping with a highly heterozygous genome.</title>
        <authorList>
            <person name="Velasco R."/>
            <person name="Zharkikh A."/>
            <person name="Troggio M."/>
            <person name="Cartwright D.A."/>
            <person name="Cestaro A."/>
            <person name="Pruss D."/>
            <person name="Pindo M."/>
            <person name="FitzGerald L.M."/>
            <person name="Vezzulli S."/>
            <person name="Reid J."/>
            <person name="Malacarne G."/>
            <person name="Iliev D."/>
            <person name="Coppola G."/>
            <person name="Wardell B."/>
            <person name="Micheletti D."/>
            <person name="Macalma T."/>
            <person name="Facci M."/>
            <person name="Mitchell J.T."/>
            <person name="Perazzolli M."/>
            <person name="Eldredge G."/>
            <person name="Gatto P."/>
            <person name="Oyzerski R."/>
            <person name="Moretto M."/>
            <person name="Gutin N."/>
            <person name="Stefanini M."/>
            <person name="Chen Y."/>
            <person name="Segala C."/>
            <person name="Davenport C."/>
            <person name="Dematte L."/>
            <person name="Mraz A."/>
            <person name="Battilana J."/>
            <person name="Stormo K."/>
            <person name="Costa F."/>
            <person name="Tao Q."/>
            <person name="Si-Ammour A."/>
            <person name="Harkins T."/>
            <person name="Lackey A."/>
            <person name="Perbost C."/>
            <person name="Taillon B."/>
            <person name="Stella A."/>
            <person name="Solovyev V."/>
            <person name="Fawcett J.A."/>
            <person name="Sterck L."/>
            <person name="Vandepoele K."/>
            <person name="Grando S.M."/>
            <person name="Toppo S."/>
            <person name="Moser C."/>
            <person name="Lanchbury J."/>
            <person name="Bogden R."/>
            <person name="Skolnick M."/>
            <person name="Sgaramella V."/>
            <person name="Bhatnagar S.K."/>
            <person name="Fontana P."/>
            <person name="Gutin A."/>
            <person name="Van de Peer Y."/>
            <person name="Salamini F."/>
            <person name="Viola R."/>
        </authorList>
    </citation>
    <scope>NUCLEOTIDE SEQUENCE</scope>
</reference>
<dbReference type="GO" id="GO:0015074">
    <property type="term" value="P:DNA integration"/>
    <property type="evidence" value="ECO:0007669"/>
    <property type="project" value="InterPro"/>
</dbReference>
<dbReference type="InterPro" id="IPR013103">
    <property type="entry name" value="RVT_2"/>
</dbReference>
<dbReference type="Pfam" id="PF22936">
    <property type="entry name" value="Pol_BBD"/>
    <property type="match status" value="1"/>
</dbReference>
<dbReference type="EMBL" id="AM465302">
    <property type="protein sequence ID" value="CAN77085.1"/>
    <property type="molecule type" value="Genomic_DNA"/>
</dbReference>
<evidence type="ECO:0000256" key="3">
    <source>
        <dbReference type="ARBA" id="ARBA00022750"/>
    </source>
</evidence>
<dbReference type="ExpressionAtlas" id="A5BN62">
    <property type="expression patterns" value="baseline and differential"/>
</dbReference>
<dbReference type="InterPro" id="IPR012337">
    <property type="entry name" value="RNaseH-like_sf"/>
</dbReference>
<evidence type="ECO:0000256" key="2">
    <source>
        <dbReference type="ARBA" id="ARBA00022723"/>
    </source>
</evidence>
<dbReference type="InterPro" id="IPR056924">
    <property type="entry name" value="SH3_Tf2-1"/>
</dbReference>
<dbReference type="InterPro" id="IPR016197">
    <property type="entry name" value="Chromo-like_dom_sf"/>
</dbReference>
<dbReference type="SUPFAM" id="SSF53098">
    <property type="entry name" value="Ribonuclease H-like"/>
    <property type="match status" value="2"/>
</dbReference>
<dbReference type="InterPro" id="IPR043502">
    <property type="entry name" value="DNA/RNA_pol_sf"/>
</dbReference>
<accession>A5BN62</accession>
<dbReference type="InterPro" id="IPR041577">
    <property type="entry name" value="RT_RNaseH_2"/>
</dbReference>
<keyword evidence="2" id="KW-0479">Metal-binding</keyword>
<organism evidence="7">
    <name type="scientific">Vitis vinifera</name>
    <name type="common">Grape</name>
    <dbReference type="NCBI Taxonomy" id="29760"/>
    <lineage>
        <taxon>Eukaryota</taxon>
        <taxon>Viridiplantae</taxon>
        <taxon>Streptophyta</taxon>
        <taxon>Embryophyta</taxon>
        <taxon>Tracheophyta</taxon>
        <taxon>Spermatophyta</taxon>
        <taxon>Magnoliopsida</taxon>
        <taxon>eudicotyledons</taxon>
        <taxon>Gunneridae</taxon>
        <taxon>Pentapetalae</taxon>
        <taxon>rosids</taxon>
        <taxon>Vitales</taxon>
        <taxon>Vitaceae</taxon>
        <taxon>Viteae</taxon>
        <taxon>Vitis</taxon>
    </lineage>
</organism>
<keyword evidence="1" id="KW-0645">Protease</keyword>
<dbReference type="GO" id="GO:0046872">
    <property type="term" value="F:metal ion binding"/>
    <property type="evidence" value="ECO:0007669"/>
    <property type="project" value="UniProtKB-KW"/>
</dbReference>
<dbReference type="SUPFAM" id="SSF54160">
    <property type="entry name" value="Chromo domain-like"/>
    <property type="match status" value="1"/>
</dbReference>
<feature type="domain" description="Integrase catalytic" evidence="6">
    <location>
        <begin position="381"/>
        <end position="545"/>
    </location>
</feature>
<dbReference type="Pfam" id="PF07727">
    <property type="entry name" value="RVT_2"/>
    <property type="match status" value="1"/>
</dbReference>
<evidence type="ECO:0000256" key="1">
    <source>
        <dbReference type="ARBA" id="ARBA00022670"/>
    </source>
</evidence>
<keyword evidence="3" id="KW-0064">Aspartyl protease</keyword>
<evidence type="ECO:0000313" key="7">
    <source>
        <dbReference type="EMBL" id="CAN77085.1"/>
    </source>
</evidence>
<protein>
    <recommendedName>
        <fullName evidence="6">Integrase catalytic domain-containing protein</fullName>
    </recommendedName>
</protein>
<dbReference type="InterPro" id="IPR036397">
    <property type="entry name" value="RNaseH_sf"/>
</dbReference>
<dbReference type="Gene3D" id="3.30.420.10">
    <property type="entry name" value="Ribonuclease H-like superfamily/Ribonuclease H"/>
    <property type="match status" value="2"/>
</dbReference>
<keyword evidence="4" id="KW-0378">Hydrolase</keyword>
<dbReference type="PROSITE" id="PS50994">
    <property type="entry name" value="INTEGRASE"/>
    <property type="match status" value="2"/>
</dbReference>
<dbReference type="Pfam" id="PF17919">
    <property type="entry name" value="RT_RNaseH_2"/>
    <property type="match status" value="1"/>
</dbReference>
<feature type="region of interest" description="Disordered" evidence="5">
    <location>
        <begin position="203"/>
        <end position="236"/>
    </location>
</feature>
<feature type="compositionally biased region" description="Polar residues" evidence="5">
    <location>
        <begin position="203"/>
        <end position="213"/>
    </location>
</feature>
<sequence>MSSNVHSTPYSVSGDSNPSSDLPLVTINTSNQIPCKLTTSNYPSWHATFTTILFGYNLMGYLDGTLPCPPTPTEKSSPSALAHYAHWYRQDQLLLNVIFSSVSETVMSLIAMTTTSSRTVSKFLYVVKVTVDELSLVDAPVSDDDLMLYVLNGLGSKFRDMVAPMSTRETTLSFAELHDLLIGHGHYIKRMDNNTSALVITANSSQRKSSNGRFKNKKSQSKQNSNNNKSRSQKSHVDCQIYDQSGHTAKTFAKLQSRPTVNYATSTNGKWLLDSAASHNIISDLVNLSIHFEYEGQDEVVLGDGTGLQIAYIGSITLSSLSRSLMLKETLHVPLIRKNLIYVHKFTHDNNVTIEFHPFFYLVKDRIMGAVLMHGSSISLKGIVPLEFLYADVWGPSSVSFIDGYHYYLLFVDHFTKYCWFYPLRHKSDVHSTFMQFTTMVENQFSCKLKNLYFNNGGEFIKLRSFLITRGISHYTTAPHTPQQNGTVERRHRHVVETGMTLLHHASVPSTYWTYALATTVYLINHLPTPLLLYKSPFEALFGRTPNYHKLRTSGCQCYPWLVPYRTNKLQPKSQPCVFLEYSLTQHAFKCLDLHTGKLYLSRHVIFDEHLFPFKNAPPHVQVLVPATSPRIFSSPSPMPPIRLATSYGSPHTPPTPETLATFKPISDPSMTSLTTLQSSPNIVSSLPAVPTPPRRTHPMPSRTPQWRKAMANEFTALVSHGTWKLVPQSSASNIIGCKWVFHVKRHPDGTVDRFKAGLVAKGFNQRPDVDYTETFSPIIKPTTIRLILSLAFSNGWSLHQLNVNNAFLHGQLTEQVFMPQPVGFVDQSHPQHVYAIQKSIYRLKQAPRAWYTALRSGLLELGFFNSKSNNSLFIYNQDDILFYVLVYVDDLILTGNNNQFLQNVVKSLGDKFSLKELSDLHYFLGVEFIPVNQGLFPSQNRYVHDLLRRLKMTGAKKVQTPMSVSTKLLLNDGTASCNATKYRNTIGSLQYLSLTRPDIGFAVNRLAQFMHQPTIFHWHWRTHKQKVVARSSTKAEYRALATVASDMAWIQSRLNELGLKLRDTTLLLCDNMTDCSSMDEVLLMNYNLVHSMMMFKPRSLKKAINLARMRDKKLTRQQWFKQPPTTRALLTLPQTTLFGWNKEAGVAFATLKQATITTPVLAIPNFNESFTIEMNVVEERIGMVLTQQGKPVVFMSRALGVTKKSWSIYAKEMLAIVEQKWVAKFLGYNYEITYHPGRENLAVDTLSRKPNSQVLNHLHLPTISVWDEIRKAYEENPYIQLVAQLAKTQTQGPYTQQQGLLQPLPIPCQGWDDITLNFIEGLPPSQGKDTILVVVDRLSKFTHFLSLTHPFTAKGVAEKFVEGIIKLHGLPKSIISDRDPVFISRFLQEFFQMSRTKLQLSFAYHPQTDGQTHAHQKLANRFYGPYPIIQKIGVVAYKLQLPTRARIHPVFRISLLKKFIGERILPSIELPPVIDEGAIILESQHILDTHWIKRGKKFEEKHLVKWKHLPTEEAMWETH</sequence>
<dbReference type="PANTHER" id="PTHR42648">
    <property type="entry name" value="TRANSPOSASE, PUTATIVE-RELATED"/>
    <property type="match status" value="1"/>
</dbReference>
<dbReference type="Pfam" id="PF24626">
    <property type="entry name" value="SH3_Tf2-1"/>
    <property type="match status" value="1"/>
</dbReference>
<gene>
    <name evidence="7" type="ORF">VITISV_044282</name>
</gene>
<dbReference type="InterPro" id="IPR054722">
    <property type="entry name" value="PolX-like_BBD"/>
</dbReference>
<evidence type="ECO:0000256" key="5">
    <source>
        <dbReference type="SAM" id="MobiDB-lite"/>
    </source>
</evidence>
<evidence type="ECO:0000259" key="6">
    <source>
        <dbReference type="PROSITE" id="PS50994"/>
    </source>
</evidence>
<dbReference type="InterPro" id="IPR039537">
    <property type="entry name" value="Retrotran_Ty1/copia-like"/>
</dbReference>
<feature type="compositionally biased region" description="Low complexity" evidence="5">
    <location>
        <begin position="221"/>
        <end position="230"/>
    </location>
</feature>
<evidence type="ECO:0000256" key="4">
    <source>
        <dbReference type="ARBA" id="ARBA00022801"/>
    </source>
</evidence>